<dbReference type="InterPro" id="IPR020904">
    <property type="entry name" value="Sc_DH/Rdtase_CS"/>
</dbReference>
<dbReference type="InterPro" id="IPR036291">
    <property type="entry name" value="NAD(P)-bd_dom_sf"/>
</dbReference>
<evidence type="ECO:0000313" key="2">
    <source>
        <dbReference type="WBParaSite" id="ACOC_0000494601-mRNA-1"/>
    </source>
</evidence>
<dbReference type="PRINTS" id="PR00081">
    <property type="entry name" value="GDHRDH"/>
</dbReference>
<proteinExistence type="predicted"/>
<dbReference type="PANTHER" id="PTHR43975">
    <property type="entry name" value="ZGC:101858"/>
    <property type="match status" value="1"/>
</dbReference>
<reference evidence="2" key="1">
    <citation type="submission" date="2017-02" db="UniProtKB">
        <authorList>
            <consortium name="WormBaseParasite"/>
        </authorList>
    </citation>
    <scope>IDENTIFICATION</scope>
</reference>
<organism evidence="2">
    <name type="scientific">Angiostrongylus costaricensis</name>
    <name type="common">Nematode worm</name>
    <dbReference type="NCBI Taxonomy" id="334426"/>
    <lineage>
        <taxon>Eukaryota</taxon>
        <taxon>Metazoa</taxon>
        <taxon>Ecdysozoa</taxon>
        <taxon>Nematoda</taxon>
        <taxon>Chromadorea</taxon>
        <taxon>Rhabditida</taxon>
        <taxon>Rhabditina</taxon>
        <taxon>Rhabditomorpha</taxon>
        <taxon>Strongyloidea</taxon>
        <taxon>Metastrongylidae</taxon>
        <taxon>Angiostrongylus</taxon>
    </lineage>
</organism>
<evidence type="ECO:0000256" key="1">
    <source>
        <dbReference type="ARBA" id="ARBA00023002"/>
    </source>
</evidence>
<dbReference type="GO" id="GO:0016491">
    <property type="term" value="F:oxidoreductase activity"/>
    <property type="evidence" value="ECO:0007669"/>
    <property type="project" value="UniProtKB-KW"/>
</dbReference>
<dbReference type="WBParaSite" id="ACOC_0000494601-mRNA-1">
    <property type="protein sequence ID" value="ACOC_0000494601-mRNA-1"/>
    <property type="gene ID" value="ACOC_0000494601"/>
</dbReference>
<dbReference type="AlphaFoldDB" id="A0A0R3PK68"/>
<dbReference type="InterPro" id="IPR002347">
    <property type="entry name" value="SDR_fam"/>
</dbReference>
<dbReference type="SUPFAM" id="SSF51735">
    <property type="entry name" value="NAD(P)-binding Rossmann-fold domains"/>
    <property type="match status" value="1"/>
</dbReference>
<dbReference type="PANTHER" id="PTHR43975:SF2">
    <property type="entry name" value="EG:BACR7A4.14 PROTEIN-RELATED"/>
    <property type="match status" value="1"/>
</dbReference>
<dbReference type="Gene3D" id="3.40.50.720">
    <property type="entry name" value="NAD(P)-binding Rossmann-like Domain"/>
    <property type="match status" value="1"/>
</dbReference>
<keyword evidence="1" id="KW-0560">Oxidoreductase</keyword>
<dbReference type="PROSITE" id="PS00061">
    <property type="entry name" value="ADH_SHORT"/>
    <property type="match status" value="1"/>
</dbReference>
<dbReference type="OMA" id="LCMREEL"/>
<sequence length="224" mass="23985">LILIPGASSGIGKGTAVRFAREGYALSLSGRDEEALSETAKLCKEAGAADVIVTAGDLLYSFAFEIITAVQIEIQNQVNNAGILTNGSVIDADLDLFDRQMDVNVRSVVQLTRLVLPHIIKSRGTVVNVSSIFAGITYYCMSKSALDQFTKCLALEMGPHGVRVNSKFCSFKFLEKGKSTHVLGRVGEVSEVAEAILFLASDKSSFTTGELLRVDGGKGIMYPL</sequence>
<accession>A0A0R3PK68</accession>
<dbReference type="PRINTS" id="PR00080">
    <property type="entry name" value="SDRFAMILY"/>
</dbReference>
<dbReference type="Pfam" id="PF13561">
    <property type="entry name" value="adh_short_C2"/>
    <property type="match status" value="1"/>
</dbReference>
<protein>
    <submittedName>
        <fullName evidence="2">NAD(P)-binding protein</fullName>
    </submittedName>
</protein>
<name>A0A0R3PK68_ANGCS</name>